<dbReference type="GO" id="GO:0003954">
    <property type="term" value="F:NADH dehydrogenase activity"/>
    <property type="evidence" value="ECO:0007669"/>
    <property type="project" value="TreeGrafter"/>
</dbReference>
<feature type="transmembrane region" description="Helical" evidence="8">
    <location>
        <begin position="404"/>
        <end position="431"/>
    </location>
</feature>
<feature type="transmembrane region" description="Helical" evidence="8">
    <location>
        <begin position="452"/>
        <end position="470"/>
    </location>
</feature>
<evidence type="ECO:0000256" key="5">
    <source>
        <dbReference type="ARBA" id="ARBA00023136"/>
    </source>
</evidence>
<dbReference type="NCBIfam" id="NF005060">
    <property type="entry name" value="PRK06473.1"/>
    <property type="match status" value="1"/>
</dbReference>
<dbReference type="STRING" id="128403.WA1_13290"/>
<dbReference type="GO" id="GO:0008137">
    <property type="term" value="F:NADH dehydrogenase (ubiquinone) activity"/>
    <property type="evidence" value="ECO:0007669"/>
    <property type="project" value="InterPro"/>
</dbReference>
<comment type="subcellular location">
    <subcellularLocation>
        <location evidence="1">Endomembrane system</location>
        <topology evidence="1">Multi-pass membrane protein</topology>
    </subcellularLocation>
    <subcellularLocation>
        <location evidence="7">Membrane</location>
        <topology evidence="7">Multi-pass membrane protein</topology>
    </subcellularLocation>
</comment>
<dbReference type="AlphaFoldDB" id="A0A139XEF2"/>
<feature type="transmembrane region" description="Helical" evidence="8">
    <location>
        <begin position="237"/>
        <end position="257"/>
    </location>
</feature>
<dbReference type="OrthoDB" id="416973at2"/>
<evidence type="ECO:0000256" key="6">
    <source>
        <dbReference type="ARBA" id="ARBA00025624"/>
    </source>
</evidence>
<accession>A0A139XEF2</accession>
<dbReference type="NCBIfam" id="TIGR01972">
    <property type="entry name" value="NDH_I_M"/>
    <property type="match status" value="1"/>
</dbReference>
<dbReference type="InterPro" id="IPR010227">
    <property type="entry name" value="NADH_Q_OxRdtase_chainM/4"/>
</dbReference>
<comment type="caution">
    <text evidence="10">The sequence shown here is derived from an EMBL/GenBank/DDBJ whole genome shotgun (WGS) entry which is preliminary data.</text>
</comment>
<keyword evidence="5 8" id="KW-0472">Membrane</keyword>
<comment type="similarity">
    <text evidence="2">Belongs to the complex I subunit 4 family.</text>
</comment>
<feature type="transmembrane region" description="Helical" evidence="8">
    <location>
        <begin position="6"/>
        <end position="22"/>
    </location>
</feature>
<keyword evidence="11" id="KW-1185">Reference proteome</keyword>
<evidence type="ECO:0000313" key="10">
    <source>
        <dbReference type="EMBL" id="KYC43070.1"/>
    </source>
</evidence>
<dbReference type="GO" id="GO:0012505">
    <property type="term" value="C:endomembrane system"/>
    <property type="evidence" value="ECO:0007669"/>
    <property type="project" value="UniProtKB-SubCell"/>
</dbReference>
<dbReference type="PANTHER" id="PTHR43507:SF21">
    <property type="entry name" value="NAD(P)H-QUINONE OXIDOREDUCTASE CHAIN 4, CHLOROPLASTIC"/>
    <property type="match status" value="1"/>
</dbReference>
<dbReference type="GO" id="GO:0015990">
    <property type="term" value="P:electron transport coupled proton transport"/>
    <property type="evidence" value="ECO:0007669"/>
    <property type="project" value="TreeGrafter"/>
</dbReference>
<gene>
    <name evidence="10" type="ORF">WA1_13290</name>
</gene>
<dbReference type="PRINTS" id="PR01437">
    <property type="entry name" value="NUOXDRDTASE4"/>
</dbReference>
<feature type="transmembrane region" description="Helical" evidence="8">
    <location>
        <begin position="72"/>
        <end position="95"/>
    </location>
</feature>
<dbReference type="GO" id="GO:0016020">
    <property type="term" value="C:membrane"/>
    <property type="evidence" value="ECO:0007669"/>
    <property type="project" value="UniProtKB-SubCell"/>
</dbReference>
<dbReference type="RefSeq" id="WP_017745236.1">
    <property type="nucleotide sequence ID" value="NZ_KQ976354.1"/>
</dbReference>
<proteinExistence type="inferred from homology"/>
<evidence type="ECO:0000259" key="9">
    <source>
        <dbReference type="Pfam" id="PF00361"/>
    </source>
</evidence>
<feature type="domain" description="NADH:quinone oxidoreductase/Mrp antiporter transmembrane" evidence="9">
    <location>
        <begin position="125"/>
        <end position="418"/>
    </location>
</feature>
<feature type="transmembrane region" description="Helical" evidence="8">
    <location>
        <begin position="325"/>
        <end position="346"/>
    </location>
</feature>
<evidence type="ECO:0000256" key="1">
    <source>
        <dbReference type="ARBA" id="ARBA00004127"/>
    </source>
</evidence>
<feature type="transmembrane region" description="Helical" evidence="8">
    <location>
        <begin position="29"/>
        <end position="52"/>
    </location>
</feature>
<evidence type="ECO:0000313" key="11">
    <source>
        <dbReference type="Proteomes" id="UP000076925"/>
    </source>
</evidence>
<feature type="transmembrane region" description="Helical" evidence="8">
    <location>
        <begin position="161"/>
        <end position="185"/>
    </location>
</feature>
<comment type="function">
    <text evidence="6">NDH-1 shuttles electrons from NAD(P)H, via FMN and iron-sulfur (Fe-S) centers, to quinones in the respiratory chain. The immediate electron acceptor for the enzyme in this species is believed to be plastoquinone. Couples the redox reaction to proton translocation (for every two electrons transferred, four hydrogen ions are translocated across the cytoplasmic membrane), and thus conserves the redox energy in a proton gradient.</text>
</comment>
<evidence type="ECO:0000256" key="4">
    <source>
        <dbReference type="ARBA" id="ARBA00022989"/>
    </source>
</evidence>
<keyword evidence="3 7" id="KW-0812">Transmembrane</keyword>
<dbReference type="InterPro" id="IPR001750">
    <property type="entry name" value="ND/Mrp_TM"/>
</dbReference>
<reference evidence="10 11" key="1">
    <citation type="journal article" date="2013" name="Genome Biol. Evol.">
        <title>Genomes of Stigonematalean cyanobacteria (subsection V) and the evolution of oxygenic photosynthesis from prokaryotes to plastids.</title>
        <authorList>
            <person name="Dagan T."/>
            <person name="Roettger M."/>
            <person name="Stucken K."/>
            <person name="Landan G."/>
            <person name="Koch R."/>
            <person name="Major P."/>
            <person name="Gould S.B."/>
            <person name="Goremykin V.V."/>
            <person name="Rippka R."/>
            <person name="Tandeau de Marsac N."/>
            <person name="Gugger M."/>
            <person name="Lockhart P.J."/>
            <person name="Allen J.F."/>
            <person name="Brune I."/>
            <person name="Maus I."/>
            <person name="Puhler A."/>
            <person name="Martin W.F."/>
        </authorList>
    </citation>
    <scope>NUCLEOTIDE SEQUENCE [LARGE SCALE GENOMIC DNA]</scope>
    <source>
        <strain evidence="10 11">PCC 7110</strain>
    </source>
</reference>
<protein>
    <submittedName>
        <fullName evidence="10">NAD(P)H-quinone oxidoreductase subunit D4</fullName>
    </submittedName>
</protein>
<evidence type="ECO:0000256" key="3">
    <source>
        <dbReference type="ARBA" id="ARBA00022692"/>
    </source>
</evidence>
<dbReference type="Pfam" id="PF00361">
    <property type="entry name" value="Proton_antipo_M"/>
    <property type="match status" value="1"/>
</dbReference>
<dbReference type="GO" id="GO:0048039">
    <property type="term" value="F:ubiquinone binding"/>
    <property type="evidence" value="ECO:0007669"/>
    <property type="project" value="TreeGrafter"/>
</dbReference>
<sequence>MLSPLIWIPALSAAVIAFFPKVTSQIARWIAFAIALLLLIWSIFLGSQFQLVNSDWQFQEYIPWLETLGINYHLGIDGLSLPLLILNGFLTSIAIYTTHPLTHRPRFFYTLILLLNAGISGAFLAQDLLLFFLFYEIELIPLYLLIAIWGGDRREYAATKFLIYTAISGILILAAFLGLVSMSGATSFDYNPSVSSALPLATQIPLLLTILLGFAIKTPLIPFHTWLPDAHVEASTPVSILLAGILLKLGAYGFLRFGLGLFPEAWSALAPWFATWAVVSVLYGVIVAIAQTDMKKMIAYSSIGHMGYVLLGAAAATPISLMGAIVQMVSHGLISSLLFLLVGIVYDKTCSRNLNILKGLLNPEQGLPVIGTLMIVAVMASAGIPGMAGFVAEFLCFRGSFSVFPVQTLLCMVGTGLTAVYFLMLVNRAFFGRLPEAMAELPPVKWSERIPAAILAAIIILLGIQPGWLISKSEATTSAMKITSSELLTSDQ</sequence>
<feature type="transmembrane region" description="Helical" evidence="8">
    <location>
        <begin position="107"/>
        <end position="125"/>
    </location>
</feature>
<evidence type="ECO:0000256" key="8">
    <source>
        <dbReference type="SAM" id="Phobius"/>
    </source>
</evidence>
<dbReference type="PANTHER" id="PTHR43507">
    <property type="entry name" value="NADH-UBIQUINONE OXIDOREDUCTASE CHAIN 4"/>
    <property type="match status" value="1"/>
</dbReference>
<feature type="transmembrane region" description="Helical" evidence="8">
    <location>
        <begin position="131"/>
        <end position="149"/>
    </location>
</feature>
<feature type="transmembrane region" description="Helical" evidence="8">
    <location>
        <begin position="367"/>
        <end position="392"/>
    </location>
</feature>
<dbReference type="GO" id="GO:0042773">
    <property type="term" value="P:ATP synthesis coupled electron transport"/>
    <property type="evidence" value="ECO:0007669"/>
    <property type="project" value="InterPro"/>
</dbReference>
<dbReference type="Proteomes" id="UP000076925">
    <property type="component" value="Unassembled WGS sequence"/>
</dbReference>
<feature type="transmembrane region" description="Helical" evidence="8">
    <location>
        <begin position="197"/>
        <end position="216"/>
    </location>
</feature>
<organism evidence="10 11">
    <name type="scientific">Scytonema hofmannii PCC 7110</name>
    <dbReference type="NCBI Taxonomy" id="128403"/>
    <lineage>
        <taxon>Bacteria</taxon>
        <taxon>Bacillati</taxon>
        <taxon>Cyanobacteriota</taxon>
        <taxon>Cyanophyceae</taxon>
        <taxon>Nostocales</taxon>
        <taxon>Scytonemataceae</taxon>
        <taxon>Scytonema</taxon>
    </lineage>
</organism>
<feature type="transmembrane region" description="Helical" evidence="8">
    <location>
        <begin position="269"/>
        <end position="290"/>
    </location>
</feature>
<evidence type="ECO:0000256" key="7">
    <source>
        <dbReference type="RuleBase" id="RU000320"/>
    </source>
</evidence>
<evidence type="ECO:0000256" key="2">
    <source>
        <dbReference type="ARBA" id="ARBA00009025"/>
    </source>
</evidence>
<dbReference type="InterPro" id="IPR003918">
    <property type="entry name" value="NADH_UbQ_OxRdtase"/>
</dbReference>
<feature type="transmembrane region" description="Helical" evidence="8">
    <location>
        <begin position="297"/>
        <end position="319"/>
    </location>
</feature>
<name>A0A139XEF2_9CYAN</name>
<dbReference type="EMBL" id="ANNX02000016">
    <property type="protein sequence ID" value="KYC43070.1"/>
    <property type="molecule type" value="Genomic_DNA"/>
</dbReference>
<keyword evidence="4 8" id="KW-1133">Transmembrane helix</keyword>